<dbReference type="SUPFAM" id="SSF81383">
    <property type="entry name" value="F-box domain"/>
    <property type="match status" value="1"/>
</dbReference>
<evidence type="ECO:0000313" key="2">
    <source>
        <dbReference type="EMBL" id="RCV13030.1"/>
    </source>
</evidence>
<organism evidence="2">
    <name type="scientific">Setaria italica</name>
    <name type="common">Foxtail millet</name>
    <name type="synonym">Panicum italicum</name>
    <dbReference type="NCBI Taxonomy" id="4555"/>
    <lineage>
        <taxon>Eukaryota</taxon>
        <taxon>Viridiplantae</taxon>
        <taxon>Streptophyta</taxon>
        <taxon>Embryophyta</taxon>
        <taxon>Tracheophyta</taxon>
        <taxon>Spermatophyta</taxon>
        <taxon>Magnoliopsida</taxon>
        <taxon>Liliopsida</taxon>
        <taxon>Poales</taxon>
        <taxon>Poaceae</taxon>
        <taxon>PACMAD clade</taxon>
        <taxon>Panicoideae</taxon>
        <taxon>Panicodae</taxon>
        <taxon>Paniceae</taxon>
        <taxon>Cenchrinae</taxon>
        <taxon>Setaria</taxon>
    </lineage>
</organism>
<evidence type="ECO:0008006" key="3">
    <source>
        <dbReference type="Google" id="ProtNLM"/>
    </source>
</evidence>
<proteinExistence type="predicted"/>
<accession>A0A368Q6Z9</accession>
<sequence>MPPQASRRRPEGGDGYAADGVDRLSDLPEELRLEILGRLGSAREAACTSVLSHRWRGLWTRLPDLAFRGVGIGSVEAALAQLAGSPALDLLNVCVEEHVNPERISSLLRAAAPLAPKNLTIASEYGPRGEGAVDLPCLDRTASLTISLVEMSLVPPQAGEFAALTSLSIVWSSIDVAALLPLCPWLRVLHLQKCFELGAHAVLHLPLLEELLLREDFLESIDIDAPVLKKVEVEVFVDEELSVSFSAPMVELFDWVLVYHQFDVAFGRLWRMNSVRELRIQGYLPCVEIQLQADPDLSDQDWFWDFAKAIAQLRFPNFSVLELDILAEGHVFGPMVLHLLRIRPVIQMLRISMEENDECKEKFPCSRNCQCKQPNNWRSESVALTGLEEIEIVGLKGKDHEVDFLKLLLRCATKLERMTVRLYDGVSPSKSECTKIRHVFKEYPDVECVVYSKYDKGSKTKRWCNWGQGC</sequence>
<name>A0A368Q6Z9_SETIT</name>
<dbReference type="InterPro" id="IPR036047">
    <property type="entry name" value="F-box-like_dom_sf"/>
</dbReference>
<feature type="region of interest" description="Disordered" evidence="1">
    <location>
        <begin position="1"/>
        <end position="20"/>
    </location>
</feature>
<dbReference type="PANTHER" id="PTHR34709:SF75">
    <property type="entry name" value="FBD DOMAIN-CONTAINING PROTEIN"/>
    <property type="match status" value="1"/>
</dbReference>
<dbReference type="InterPro" id="IPR055312">
    <property type="entry name" value="FBL15-like"/>
</dbReference>
<reference evidence="2" key="2">
    <citation type="submission" date="2015-07" db="EMBL/GenBank/DDBJ databases">
        <authorList>
            <person name="Noorani M."/>
        </authorList>
    </citation>
    <scope>NUCLEOTIDE SEQUENCE</scope>
    <source>
        <strain evidence="2">Yugu1</strain>
    </source>
</reference>
<evidence type="ECO:0000256" key="1">
    <source>
        <dbReference type="SAM" id="MobiDB-lite"/>
    </source>
</evidence>
<dbReference type="PANTHER" id="PTHR34709">
    <property type="entry name" value="OS10G0396666 PROTEIN"/>
    <property type="match status" value="1"/>
</dbReference>
<reference evidence="2" key="1">
    <citation type="journal article" date="2012" name="Nat. Biotechnol.">
        <title>Reference genome sequence of the model plant Setaria.</title>
        <authorList>
            <person name="Bennetzen J.L."/>
            <person name="Schmutz J."/>
            <person name="Wang H."/>
            <person name="Percifield R."/>
            <person name="Hawkins J."/>
            <person name="Pontaroli A.C."/>
            <person name="Estep M."/>
            <person name="Feng L."/>
            <person name="Vaughn J.N."/>
            <person name="Grimwood J."/>
            <person name="Jenkins J."/>
            <person name="Barry K."/>
            <person name="Lindquist E."/>
            <person name="Hellsten U."/>
            <person name="Deshpande S."/>
            <person name="Wang X."/>
            <person name="Wu X."/>
            <person name="Mitros T."/>
            <person name="Triplett J."/>
            <person name="Yang X."/>
            <person name="Ye C.Y."/>
            <person name="Mauro-Herrera M."/>
            <person name="Wang L."/>
            <person name="Li P."/>
            <person name="Sharma M."/>
            <person name="Sharma R."/>
            <person name="Ronald P.C."/>
            <person name="Panaud O."/>
            <person name="Kellogg E.A."/>
            <person name="Brutnell T.P."/>
            <person name="Doust A.N."/>
            <person name="Tuskan G.A."/>
            <person name="Rokhsar D."/>
            <person name="Devos K.M."/>
        </authorList>
    </citation>
    <scope>NUCLEOTIDE SEQUENCE [LARGE SCALE GENOMIC DNA]</scope>
    <source>
        <strain evidence="2">Yugu1</strain>
    </source>
</reference>
<dbReference type="OrthoDB" id="690108at2759"/>
<dbReference type="AlphaFoldDB" id="A0A368Q6Z9"/>
<gene>
    <name evidence="2" type="ORF">SETIT_2G314000v2</name>
</gene>
<protein>
    <recommendedName>
        <fullName evidence="3">FBD domain-containing protein</fullName>
    </recommendedName>
</protein>
<dbReference type="EMBL" id="CM003529">
    <property type="protein sequence ID" value="RCV13030.1"/>
    <property type="molecule type" value="Genomic_DNA"/>
</dbReference>